<organism evidence="1 2">
    <name type="scientific">Ruficoccus amylovorans</name>
    <dbReference type="NCBI Taxonomy" id="1804625"/>
    <lineage>
        <taxon>Bacteria</taxon>
        <taxon>Pseudomonadati</taxon>
        <taxon>Verrucomicrobiota</taxon>
        <taxon>Opitutia</taxon>
        <taxon>Puniceicoccales</taxon>
        <taxon>Cerasicoccaceae</taxon>
        <taxon>Ruficoccus</taxon>
    </lineage>
</organism>
<evidence type="ECO:0000313" key="1">
    <source>
        <dbReference type="EMBL" id="MBC2594710.1"/>
    </source>
</evidence>
<accession>A0A842HEQ8</accession>
<sequence length="54" mass="6019">MHTTNTISSTDKVQFRSLPKPVKGLAARLAEIHGDILVARELLDMKRGRRTTST</sequence>
<comment type="caution">
    <text evidence="1">The sequence shown here is derived from an EMBL/GenBank/DDBJ whole genome shotgun (WGS) entry which is preliminary data.</text>
</comment>
<dbReference type="RefSeq" id="WP_185675680.1">
    <property type="nucleotide sequence ID" value="NZ_JACHVB010000034.1"/>
</dbReference>
<protein>
    <submittedName>
        <fullName evidence="1">Uncharacterized protein</fullName>
    </submittedName>
</protein>
<name>A0A842HEQ8_9BACT</name>
<evidence type="ECO:0000313" key="2">
    <source>
        <dbReference type="Proteomes" id="UP000546464"/>
    </source>
</evidence>
<dbReference type="EMBL" id="JACHVB010000034">
    <property type="protein sequence ID" value="MBC2594710.1"/>
    <property type="molecule type" value="Genomic_DNA"/>
</dbReference>
<keyword evidence="2" id="KW-1185">Reference proteome</keyword>
<proteinExistence type="predicted"/>
<reference evidence="1 2" key="1">
    <citation type="submission" date="2020-07" db="EMBL/GenBank/DDBJ databases">
        <authorList>
            <person name="Feng X."/>
        </authorList>
    </citation>
    <scope>NUCLEOTIDE SEQUENCE [LARGE SCALE GENOMIC DNA]</scope>
    <source>
        <strain evidence="1 2">JCM31066</strain>
    </source>
</reference>
<gene>
    <name evidence="1" type="ORF">H5P28_10600</name>
</gene>
<dbReference type="Proteomes" id="UP000546464">
    <property type="component" value="Unassembled WGS sequence"/>
</dbReference>
<dbReference type="AlphaFoldDB" id="A0A842HEQ8"/>